<dbReference type="InterPro" id="IPR027417">
    <property type="entry name" value="P-loop_NTPase"/>
</dbReference>
<gene>
    <name evidence="4" type="ORF">C7M84_010605</name>
</gene>
<evidence type="ECO:0000259" key="3">
    <source>
        <dbReference type="Pfam" id="PF00685"/>
    </source>
</evidence>
<sequence>MSLKVKAPYGMTAHAASLATVCADSSRCSRASVSNCCVSSPTVTIVGLASAACNGLRREGCEGLESELLVAQVPLRTSLVLEETRGGGRVRYAEMPSSGEPTTLASGHVAVPLETEDMKRIYRNFPTFTDGASRLYPGRWLLLTGFKDVADRIYNFKIRESDVVIATFPKSGTTWSQEVVWSMLHDPDLKDAPRSPLMDRPPYLEMEVDQWPAEVKSFVPPLFHAMCPGGDASRGTVVQMLEVEKEPRVIKTHLPLSLLPPDTLDKAKVVYVARNPKDLVTSFYDYSRTQKRLQFQGMRFCPYWEHLREAWQKRDHPNLHFIFFEDLKKDSVREYRKLDEFLGSRLSEEQLARVMEHTSFSSMKARDEALGKCDQIISEGSFFRSGQAGSWKQKLSPDLENKIDTWTKENVADFGSDFKYFIS</sequence>
<evidence type="ECO:0000256" key="1">
    <source>
        <dbReference type="ARBA" id="ARBA00005771"/>
    </source>
</evidence>
<dbReference type="OrthoDB" id="205623at2759"/>
<evidence type="ECO:0000313" key="4">
    <source>
        <dbReference type="EMBL" id="ROT71086.1"/>
    </source>
</evidence>
<reference evidence="4 5" key="2">
    <citation type="submission" date="2019-01" db="EMBL/GenBank/DDBJ databases">
        <title>The decoding of complex shrimp genome reveals the adaptation for benthos swimmer, frequently molting mechanism and breeding impact on genome.</title>
        <authorList>
            <person name="Sun Y."/>
            <person name="Gao Y."/>
            <person name="Yu Y."/>
        </authorList>
    </citation>
    <scope>NUCLEOTIDE SEQUENCE [LARGE SCALE GENOMIC DNA]</scope>
    <source>
        <tissue evidence="4">Muscle</tissue>
    </source>
</reference>
<evidence type="ECO:0000313" key="5">
    <source>
        <dbReference type="Proteomes" id="UP000283509"/>
    </source>
</evidence>
<keyword evidence="2 4" id="KW-0808">Transferase</keyword>
<dbReference type="Pfam" id="PF00685">
    <property type="entry name" value="Sulfotransfer_1"/>
    <property type="match status" value="1"/>
</dbReference>
<comment type="similarity">
    <text evidence="1">Belongs to the sulfotransferase 1 family.</text>
</comment>
<organism evidence="4 5">
    <name type="scientific">Penaeus vannamei</name>
    <name type="common">Whiteleg shrimp</name>
    <name type="synonym">Litopenaeus vannamei</name>
    <dbReference type="NCBI Taxonomy" id="6689"/>
    <lineage>
        <taxon>Eukaryota</taxon>
        <taxon>Metazoa</taxon>
        <taxon>Ecdysozoa</taxon>
        <taxon>Arthropoda</taxon>
        <taxon>Crustacea</taxon>
        <taxon>Multicrustacea</taxon>
        <taxon>Malacostraca</taxon>
        <taxon>Eumalacostraca</taxon>
        <taxon>Eucarida</taxon>
        <taxon>Decapoda</taxon>
        <taxon>Dendrobranchiata</taxon>
        <taxon>Penaeoidea</taxon>
        <taxon>Penaeidae</taxon>
        <taxon>Penaeus</taxon>
    </lineage>
</organism>
<dbReference type="Gene3D" id="3.40.50.300">
    <property type="entry name" value="P-loop containing nucleotide triphosphate hydrolases"/>
    <property type="match status" value="1"/>
</dbReference>
<accession>A0A423T3K3</accession>
<dbReference type="PANTHER" id="PTHR11783">
    <property type="entry name" value="SULFOTRANSFERASE SULT"/>
    <property type="match status" value="1"/>
</dbReference>
<evidence type="ECO:0000256" key="2">
    <source>
        <dbReference type="ARBA" id="ARBA00022679"/>
    </source>
</evidence>
<dbReference type="SUPFAM" id="SSF52540">
    <property type="entry name" value="P-loop containing nucleoside triphosphate hydrolases"/>
    <property type="match status" value="1"/>
</dbReference>
<name>A0A423T3K3_PENVA</name>
<dbReference type="AlphaFoldDB" id="A0A423T3K3"/>
<protein>
    <submittedName>
        <fullName evidence="4">Estrogen sulfotransferase</fullName>
    </submittedName>
</protein>
<reference evidence="4 5" key="1">
    <citation type="submission" date="2018-04" db="EMBL/GenBank/DDBJ databases">
        <authorList>
            <person name="Zhang X."/>
            <person name="Yuan J."/>
            <person name="Li F."/>
            <person name="Xiang J."/>
        </authorList>
    </citation>
    <scope>NUCLEOTIDE SEQUENCE [LARGE SCALE GENOMIC DNA]</scope>
    <source>
        <tissue evidence="4">Muscle</tissue>
    </source>
</reference>
<keyword evidence="5" id="KW-1185">Reference proteome</keyword>
<dbReference type="InterPro" id="IPR000863">
    <property type="entry name" value="Sulfotransferase_dom"/>
</dbReference>
<dbReference type="EMBL" id="QCYY01002345">
    <property type="protein sequence ID" value="ROT71086.1"/>
    <property type="molecule type" value="Genomic_DNA"/>
</dbReference>
<dbReference type="Proteomes" id="UP000283509">
    <property type="component" value="Unassembled WGS sequence"/>
</dbReference>
<proteinExistence type="inferred from homology"/>
<dbReference type="GO" id="GO:0008146">
    <property type="term" value="F:sulfotransferase activity"/>
    <property type="evidence" value="ECO:0007669"/>
    <property type="project" value="InterPro"/>
</dbReference>
<comment type="caution">
    <text evidence="4">The sequence shown here is derived from an EMBL/GenBank/DDBJ whole genome shotgun (WGS) entry which is preliminary data.</text>
</comment>
<feature type="domain" description="Sulfotransferase" evidence="3">
    <location>
        <begin position="161"/>
        <end position="415"/>
    </location>
</feature>